<name>A0ABU3NSA5_9CHLR</name>
<evidence type="ECO:0000256" key="1">
    <source>
        <dbReference type="ARBA" id="ARBA00022759"/>
    </source>
</evidence>
<evidence type="ECO:0000313" key="4">
    <source>
        <dbReference type="Proteomes" id="UP001254165"/>
    </source>
</evidence>
<dbReference type="Gene3D" id="3.60.15.10">
    <property type="entry name" value="Ribonuclease Z/Hydroxyacylglutathione hydrolase-like"/>
    <property type="match status" value="1"/>
</dbReference>
<dbReference type="Proteomes" id="UP001254165">
    <property type="component" value="Unassembled WGS sequence"/>
</dbReference>
<organism evidence="3 4">
    <name type="scientific">Thermanaerothrix solaris</name>
    <dbReference type="NCBI Taxonomy" id="3058434"/>
    <lineage>
        <taxon>Bacteria</taxon>
        <taxon>Bacillati</taxon>
        <taxon>Chloroflexota</taxon>
        <taxon>Anaerolineae</taxon>
        <taxon>Anaerolineales</taxon>
        <taxon>Anaerolineaceae</taxon>
        <taxon>Thermanaerothrix</taxon>
    </lineage>
</organism>
<evidence type="ECO:0000313" key="3">
    <source>
        <dbReference type="EMBL" id="MDT8899088.1"/>
    </source>
</evidence>
<accession>A0ABU3NSA5</accession>
<keyword evidence="1" id="KW-0540">Nuclease</keyword>
<dbReference type="PANTHER" id="PTHR46018">
    <property type="entry name" value="ZINC PHOSPHODIESTERASE ELAC PROTEIN 1"/>
    <property type="match status" value="1"/>
</dbReference>
<dbReference type="EMBL" id="JAUHMF010000002">
    <property type="protein sequence ID" value="MDT8899088.1"/>
    <property type="molecule type" value="Genomic_DNA"/>
</dbReference>
<proteinExistence type="predicted"/>
<keyword evidence="1" id="KW-0378">Hydrolase</keyword>
<feature type="domain" description="Metallo-beta-lactamase" evidence="2">
    <location>
        <begin position="48"/>
        <end position="215"/>
    </location>
</feature>
<reference evidence="3 4" key="1">
    <citation type="submission" date="2023-07" db="EMBL/GenBank/DDBJ databases">
        <title>Novel species of Thermanaerothrix with wide hydrolytic capabilities.</title>
        <authorList>
            <person name="Zayulina K.S."/>
            <person name="Podosokorskaya O.A."/>
            <person name="Elcheninov A.G."/>
        </authorList>
    </citation>
    <scope>NUCLEOTIDE SEQUENCE [LARGE SCALE GENOMIC DNA]</scope>
    <source>
        <strain evidence="3 4">4228-RoL</strain>
    </source>
</reference>
<dbReference type="SUPFAM" id="SSF56281">
    <property type="entry name" value="Metallo-hydrolase/oxidoreductase"/>
    <property type="match status" value="1"/>
</dbReference>
<keyword evidence="1" id="KW-0255">Endonuclease</keyword>
<dbReference type="InterPro" id="IPR001279">
    <property type="entry name" value="Metallo-B-lactamas"/>
</dbReference>
<sequence length="248" mass="27433">MARIVILGSAYAIADEHRENTHLAIVEEDQILLIDAPGNPIARLTRAGLSWHQINALIITHFHPDHVSGAPLLLMDLWLLGRKEPLKVFGPTHAIERLQGMMRLYEWEKWPGFYPVEFIALPENEKIRFIDTPLWRVYSAPVKHFLPTLGLRIELATGSIAYSSDTEPCENVIHLAQGVNVLLHEATGEGPGHTSPEQAGRIAAQAGAGALYLIHTPPLSQPEAWIAQARQAFGGPVYLAHDLLQIVV</sequence>
<evidence type="ECO:0000259" key="2">
    <source>
        <dbReference type="Pfam" id="PF12706"/>
    </source>
</evidence>
<dbReference type="InterPro" id="IPR036866">
    <property type="entry name" value="RibonucZ/Hydroxyglut_hydro"/>
</dbReference>
<keyword evidence="4" id="KW-1185">Reference proteome</keyword>
<protein>
    <submittedName>
        <fullName evidence="3">MBL fold metallo-hydrolase</fullName>
    </submittedName>
</protein>
<dbReference type="RefSeq" id="WP_315625770.1">
    <property type="nucleotide sequence ID" value="NZ_JAUHMF010000002.1"/>
</dbReference>
<comment type="caution">
    <text evidence="3">The sequence shown here is derived from an EMBL/GenBank/DDBJ whole genome shotgun (WGS) entry which is preliminary data.</text>
</comment>
<gene>
    <name evidence="3" type="ORF">QYE77_12515</name>
</gene>
<dbReference type="Pfam" id="PF12706">
    <property type="entry name" value="Lactamase_B_2"/>
    <property type="match status" value="1"/>
</dbReference>
<dbReference type="PANTHER" id="PTHR46018:SF2">
    <property type="entry name" value="ZINC PHOSPHODIESTERASE ELAC PROTEIN 1"/>
    <property type="match status" value="1"/>
</dbReference>